<keyword evidence="3" id="KW-0597">Phosphoprotein</keyword>
<dbReference type="PANTHER" id="PTHR45453">
    <property type="entry name" value="PHOSPHATE REGULON SENSOR PROTEIN PHOR"/>
    <property type="match status" value="1"/>
</dbReference>
<dbReference type="FunFam" id="3.30.565.10:FF:000006">
    <property type="entry name" value="Sensor histidine kinase WalK"/>
    <property type="match status" value="1"/>
</dbReference>
<evidence type="ECO:0000256" key="4">
    <source>
        <dbReference type="ARBA" id="ARBA00022679"/>
    </source>
</evidence>
<evidence type="ECO:0000256" key="2">
    <source>
        <dbReference type="ARBA" id="ARBA00012438"/>
    </source>
</evidence>
<dbReference type="EMBL" id="JAPDVK010000002">
    <property type="protein sequence ID" value="MCW4128336.1"/>
    <property type="molecule type" value="Genomic_DNA"/>
</dbReference>
<dbReference type="InterPro" id="IPR036097">
    <property type="entry name" value="HisK_dim/P_sf"/>
</dbReference>
<evidence type="ECO:0000256" key="7">
    <source>
        <dbReference type="SAM" id="Phobius"/>
    </source>
</evidence>
<accession>A0AAP3BC26</accession>
<dbReference type="Proteomes" id="UP001209344">
    <property type="component" value="Unassembled WGS sequence"/>
</dbReference>
<dbReference type="CDD" id="cd00082">
    <property type="entry name" value="HisKA"/>
    <property type="match status" value="1"/>
</dbReference>
<evidence type="ECO:0000259" key="8">
    <source>
        <dbReference type="PROSITE" id="PS50109"/>
    </source>
</evidence>
<feature type="transmembrane region" description="Helical" evidence="7">
    <location>
        <begin position="202"/>
        <end position="226"/>
    </location>
</feature>
<feature type="domain" description="Histidine kinase" evidence="8">
    <location>
        <begin position="242"/>
        <end position="458"/>
    </location>
</feature>
<dbReference type="SUPFAM" id="SSF47384">
    <property type="entry name" value="Homodimeric domain of signal transducing histidine kinase"/>
    <property type="match status" value="1"/>
</dbReference>
<sequence length="458" mass="52032">MKKVYYIALLAIIMIVCLQGYNVHLQYLNYKLECVDKINDVLVQSVDEEYHNRAKSKKGGITKEKQHIKYKIFHSFNQIPGEIKKEPFFNLRTLNIGSLKKKGIISSTSDALTLLEQDQIEKEGKPLNLANLNEIVSRRMEDKIERSIFLLDKNKKIIKTEGVKKVPSSWVCSKDVAVNLANLRFVRVAMPVPPSKFIAHSIWTLALSVLFVLIAVVCIGYHLLVIKRKEQLLRNRELGVNGIIHDLKAPINSVISVLSLLKVKIKEDRILLDVISQASDKAKLLESDIESILLAAKGGNDRMLLNLKKVSLLELTNIVKTDMDILYKEKPHNIVISDETHGDNMAYADELYIRNVMRNLVENALKYSDDGVNVQVLIRNIDENIEVSVTDDGWGIAPKDQKLIFRQFYRVRQHKQVKGYGIGLAVVKYVVEAHHGRIRINSELGKGSCFTFTLPKAQ</sequence>
<evidence type="ECO:0000313" key="10">
    <source>
        <dbReference type="Proteomes" id="UP001209344"/>
    </source>
</evidence>
<dbReference type="PANTHER" id="PTHR45453:SF1">
    <property type="entry name" value="PHOSPHATE REGULON SENSOR PROTEIN PHOR"/>
    <property type="match status" value="1"/>
</dbReference>
<keyword evidence="4" id="KW-0808">Transferase</keyword>
<dbReference type="InterPro" id="IPR003594">
    <property type="entry name" value="HATPase_dom"/>
</dbReference>
<reference evidence="9" key="1">
    <citation type="submission" date="2022-11" db="EMBL/GenBank/DDBJ databases">
        <title>Genomic repertoires linked with pathogenic potency of arthritogenic Prevotella copri isolated from the gut of rheumatoid arthritis patients.</title>
        <authorList>
            <person name="Nii T."/>
            <person name="Maeda Y."/>
            <person name="Motooka D."/>
            <person name="Naito M."/>
            <person name="Matsumoto Y."/>
            <person name="Ogawa T."/>
            <person name="Oguro-Igashira E."/>
            <person name="Kishikawa T."/>
            <person name="Yamashita M."/>
            <person name="Koizumi S."/>
            <person name="Kurakawa T."/>
            <person name="Okumura R."/>
            <person name="Kayama H."/>
            <person name="Murakami M."/>
            <person name="Sakaguchi T."/>
            <person name="Das B."/>
            <person name="Nakamura S."/>
            <person name="Okada Y."/>
            <person name="Kumanogoh A."/>
            <person name="Takeda K."/>
        </authorList>
    </citation>
    <scope>NUCLEOTIDE SEQUENCE</scope>
    <source>
        <strain evidence="9">F3-75</strain>
    </source>
</reference>
<dbReference type="Pfam" id="PF02518">
    <property type="entry name" value="HATPase_c"/>
    <property type="match status" value="1"/>
</dbReference>
<dbReference type="PRINTS" id="PR00344">
    <property type="entry name" value="BCTRLSENSOR"/>
</dbReference>
<dbReference type="GO" id="GO:0016036">
    <property type="term" value="P:cellular response to phosphate starvation"/>
    <property type="evidence" value="ECO:0007669"/>
    <property type="project" value="TreeGrafter"/>
</dbReference>
<dbReference type="GO" id="GO:0004721">
    <property type="term" value="F:phosphoprotein phosphatase activity"/>
    <property type="evidence" value="ECO:0007669"/>
    <property type="project" value="TreeGrafter"/>
</dbReference>
<dbReference type="AlphaFoldDB" id="A0AAP3BC26"/>
<keyword evidence="7" id="KW-0472">Membrane</keyword>
<comment type="caution">
    <text evidence="9">The sequence shown here is derived from an EMBL/GenBank/DDBJ whole genome shotgun (WGS) entry which is preliminary data.</text>
</comment>
<protein>
    <recommendedName>
        <fullName evidence="2">histidine kinase</fullName>
        <ecNumber evidence="2">2.7.13.3</ecNumber>
    </recommendedName>
</protein>
<dbReference type="Gene3D" id="3.30.565.10">
    <property type="entry name" value="Histidine kinase-like ATPase, C-terminal domain"/>
    <property type="match status" value="1"/>
</dbReference>
<proteinExistence type="predicted"/>
<dbReference type="InterPro" id="IPR005467">
    <property type="entry name" value="His_kinase_dom"/>
</dbReference>
<evidence type="ECO:0000256" key="3">
    <source>
        <dbReference type="ARBA" id="ARBA00022553"/>
    </source>
</evidence>
<keyword evidence="7" id="KW-1133">Transmembrane helix</keyword>
<dbReference type="SUPFAM" id="SSF55874">
    <property type="entry name" value="ATPase domain of HSP90 chaperone/DNA topoisomerase II/histidine kinase"/>
    <property type="match status" value="1"/>
</dbReference>
<name>A0AAP3BC26_9BACT</name>
<keyword evidence="5 9" id="KW-0418">Kinase</keyword>
<evidence type="ECO:0000256" key="5">
    <source>
        <dbReference type="ARBA" id="ARBA00022777"/>
    </source>
</evidence>
<keyword evidence="7" id="KW-0812">Transmembrane</keyword>
<dbReference type="PROSITE" id="PS50109">
    <property type="entry name" value="HIS_KIN"/>
    <property type="match status" value="1"/>
</dbReference>
<dbReference type="CDD" id="cd00075">
    <property type="entry name" value="HATPase"/>
    <property type="match status" value="1"/>
</dbReference>
<dbReference type="EC" id="2.7.13.3" evidence="2"/>
<dbReference type="GO" id="GO:0000155">
    <property type="term" value="F:phosphorelay sensor kinase activity"/>
    <property type="evidence" value="ECO:0007669"/>
    <property type="project" value="InterPro"/>
</dbReference>
<evidence type="ECO:0000313" key="9">
    <source>
        <dbReference type="EMBL" id="MCW4128336.1"/>
    </source>
</evidence>
<dbReference type="InterPro" id="IPR003661">
    <property type="entry name" value="HisK_dim/P_dom"/>
</dbReference>
<keyword evidence="6" id="KW-0902">Two-component regulatory system</keyword>
<organism evidence="9 10">
    <name type="scientific">Segatella copri</name>
    <dbReference type="NCBI Taxonomy" id="165179"/>
    <lineage>
        <taxon>Bacteria</taxon>
        <taxon>Pseudomonadati</taxon>
        <taxon>Bacteroidota</taxon>
        <taxon>Bacteroidia</taxon>
        <taxon>Bacteroidales</taxon>
        <taxon>Prevotellaceae</taxon>
        <taxon>Segatella</taxon>
    </lineage>
</organism>
<dbReference type="InterPro" id="IPR036890">
    <property type="entry name" value="HATPase_C_sf"/>
</dbReference>
<evidence type="ECO:0000256" key="1">
    <source>
        <dbReference type="ARBA" id="ARBA00000085"/>
    </source>
</evidence>
<dbReference type="SMART" id="SM00387">
    <property type="entry name" value="HATPase_c"/>
    <property type="match status" value="1"/>
</dbReference>
<dbReference type="InterPro" id="IPR050351">
    <property type="entry name" value="BphY/WalK/GraS-like"/>
</dbReference>
<gene>
    <name evidence="9" type="ORF">ONT16_08715</name>
</gene>
<dbReference type="InterPro" id="IPR004358">
    <property type="entry name" value="Sig_transdc_His_kin-like_C"/>
</dbReference>
<comment type="catalytic activity">
    <reaction evidence="1">
        <text>ATP + protein L-histidine = ADP + protein N-phospho-L-histidine.</text>
        <dbReference type="EC" id="2.7.13.3"/>
    </reaction>
</comment>
<dbReference type="GO" id="GO:0005886">
    <property type="term" value="C:plasma membrane"/>
    <property type="evidence" value="ECO:0007669"/>
    <property type="project" value="TreeGrafter"/>
</dbReference>
<evidence type="ECO:0000256" key="6">
    <source>
        <dbReference type="ARBA" id="ARBA00023012"/>
    </source>
</evidence>
<dbReference type="RefSeq" id="WP_264966129.1">
    <property type="nucleotide sequence ID" value="NZ_JAPDVK010000002.1"/>
</dbReference>